<dbReference type="RefSeq" id="WP_005840153.1">
    <property type="nucleotide sequence ID" value="NZ_GG697141.2"/>
</dbReference>
<keyword evidence="4" id="KW-0411">Iron-sulfur</keyword>
<dbReference type="SUPFAM" id="SSF102114">
    <property type="entry name" value="Radical SAM enzymes"/>
    <property type="match status" value="1"/>
</dbReference>
<evidence type="ECO:0000313" key="7">
    <source>
        <dbReference type="Proteomes" id="UP000003671"/>
    </source>
</evidence>
<dbReference type="SFLD" id="SFLDS00029">
    <property type="entry name" value="Radical_SAM"/>
    <property type="match status" value="1"/>
</dbReference>
<name>C9KKY8_9FIRM</name>
<dbReference type="GeneID" id="93480962"/>
<dbReference type="AlphaFoldDB" id="C9KKY8"/>
<evidence type="ECO:0000259" key="5">
    <source>
        <dbReference type="PROSITE" id="PS51918"/>
    </source>
</evidence>
<sequence length="397" mass="43694">MNLYFRDYHAGSRLALVRRVDAPASGNPPVLRSEEAGGYEQLRLARDAACFASDHAALAPVNREVWQQLADGDIITVNEEGLVHRLFSGRERAATVYLTGHCNSNCIMCPVSDEERRTSGGLADEAMMAYLQMLPADVRHITVTGGEPTLRTALFLRTMRTIAVRFRQADVLLLTNGRSFSLQGFLQELLHLCPAHLCVAIPLHAPEAGLHDAITRAPGSFVQTNEGIGNLLAQGIAVELRVVVSRKNAAYLPELADFIVAHYPEVHVVNFIGLETRGNCARHLQALYLDAPAAFRAVQPAVLKLMEHGIDVQLYNFPLCAVAPGFWEICRRSITPEKIRYALACGDCAARPYCGGFFQTTLAMTKPHVQPIPRTALFMDNRDTQDAHASERSGREV</sequence>
<dbReference type="Proteomes" id="UP000003671">
    <property type="component" value="Unassembled WGS sequence"/>
</dbReference>
<evidence type="ECO:0000256" key="4">
    <source>
        <dbReference type="ARBA" id="ARBA00023014"/>
    </source>
</evidence>
<dbReference type="eggNOG" id="COG0535">
    <property type="taxonomic scope" value="Bacteria"/>
</dbReference>
<dbReference type="InterPro" id="IPR050377">
    <property type="entry name" value="Radical_SAM_PqqE_MftC-like"/>
</dbReference>
<dbReference type="SFLD" id="SFLDG01067">
    <property type="entry name" value="SPASM/twitch_domain_containing"/>
    <property type="match status" value="1"/>
</dbReference>
<keyword evidence="1" id="KW-0949">S-adenosyl-L-methionine</keyword>
<dbReference type="InterPro" id="IPR058240">
    <property type="entry name" value="rSAM_sf"/>
</dbReference>
<evidence type="ECO:0000256" key="3">
    <source>
        <dbReference type="ARBA" id="ARBA00023004"/>
    </source>
</evidence>
<dbReference type="Gene3D" id="3.20.20.70">
    <property type="entry name" value="Aldolase class I"/>
    <property type="match status" value="1"/>
</dbReference>
<dbReference type="GO" id="GO:0006783">
    <property type="term" value="P:heme biosynthetic process"/>
    <property type="evidence" value="ECO:0007669"/>
    <property type="project" value="TreeGrafter"/>
</dbReference>
<accession>C9KKY8</accession>
<dbReference type="GO" id="GO:0003824">
    <property type="term" value="F:catalytic activity"/>
    <property type="evidence" value="ECO:0007669"/>
    <property type="project" value="InterPro"/>
</dbReference>
<comment type="caution">
    <text evidence="6">The sequence shown here is derived from an EMBL/GenBank/DDBJ whole genome shotgun (WGS) entry which is preliminary data.</text>
</comment>
<dbReference type="PATRIC" id="fig|500635.8.peg.1203"/>
<evidence type="ECO:0000313" key="6">
    <source>
        <dbReference type="EMBL" id="EEX69788.1"/>
    </source>
</evidence>
<dbReference type="PANTHER" id="PTHR11228">
    <property type="entry name" value="RADICAL SAM DOMAIN PROTEIN"/>
    <property type="match status" value="1"/>
</dbReference>
<proteinExistence type="predicted"/>
<dbReference type="PROSITE" id="PS51918">
    <property type="entry name" value="RADICAL_SAM"/>
    <property type="match status" value="1"/>
</dbReference>
<dbReference type="NCBIfam" id="TIGR03977">
    <property type="entry name" value="rSAM_pair_HxsC"/>
    <property type="match status" value="1"/>
</dbReference>
<dbReference type="CDD" id="cd01335">
    <property type="entry name" value="Radical_SAM"/>
    <property type="match status" value="1"/>
</dbReference>
<organism evidence="6 7">
    <name type="scientific">Mitsuokella multacida DSM 20544</name>
    <dbReference type="NCBI Taxonomy" id="500635"/>
    <lineage>
        <taxon>Bacteria</taxon>
        <taxon>Bacillati</taxon>
        <taxon>Bacillota</taxon>
        <taxon>Negativicutes</taxon>
        <taxon>Selenomonadales</taxon>
        <taxon>Selenomonadaceae</taxon>
        <taxon>Mitsuokella</taxon>
    </lineage>
</organism>
<feature type="domain" description="Radical SAM core" evidence="5">
    <location>
        <begin position="88"/>
        <end position="311"/>
    </location>
</feature>
<dbReference type="InterPro" id="IPR013785">
    <property type="entry name" value="Aldolase_TIM"/>
</dbReference>
<dbReference type="HOGENOM" id="CLU_055629_0_0_9"/>
<dbReference type="GO" id="GO:0046872">
    <property type="term" value="F:metal ion binding"/>
    <property type="evidence" value="ECO:0007669"/>
    <property type="project" value="UniProtKB-KW"/>
</dbReference>
<keyword evidence="2" id="KW-0479">Metal-binding</keyword>
<dbReference type="InterPro" id="IPR007197">
    <property type="entry name" value="rSAM"/>
</dbReference>
<keyword evidence="3" id="KW-0408">Iron</keyword>
<gene>
    <name evidence="6" type="ORF">MITSMUL_03839</name>
</gene>
<dbReference type="PANTHER" id="PTHR11228:SF7">
    <property type="entry name" value="PQQA PEPTIDE CYCLASE"/>
    <property type="match status" value="1"/>
</dbReference>
<reference evidence="6" key="1">
    <citation type="submission" date="2009-09" db="EMBL/GenBank/DDBJ databases">
        <authorList>
            <person name="Weinstock G."/>
            <person name="Sodergren E."/>
            <person name="Clifton S."/>
            <person name="Fulton L."/>
            <person name="Fulton B."/>
            <person name="Courtney L."/>
            <person name="Fronick C."/>
            <person name="Harrison M."/>
            <person name="Strong C."/>
            <person name="Farmer C."/>
            <person name="Delahaunty K."/>
            <person name="Markovic C."/>
            <person name="Hall O."/>
            <person name="Minx P."/>
            <person name="Tomlinson C."/>
            <person name="Mitreva M."/>
            <person name="Nelson J."/>
            <person name="Hou S."/>
            <person name="Wollam A."/>
            <person name="Pepin K.H."/>
            <person name="Johnson M."/>
            <person name="Bhonagiri V."/>
            <person name="Nash W.E."/>
            <person name="Warren W."/>
            <person name="Chinwalla A."/>
            <person name="Mardis E.R."/>
            <person name="Wilson R.K."/>
        </authorList>
    </citation>
    <scope>NUCLEOTIDE SEQUENCE [LARGE SCALE GENOMIC DNA]</scope>
    <source>
        <strain evidence="6">DSM 20544</strain>
    </source>
</reference>
<dbReference type="SFLD" id="SFLDG01103">
    <property type="entry name" value="Uncharacterised_Radical_SAM_Su"/>
    <property type="match status" value="1"/>
</dbReference>
<dbReference type="GO" id="GO:0051536">
    <property type="term" value="F:iron-sulfur cluster binding"/>
    <property type="evidence" value="ECO:0007669"/>
    <property type="project" value="UniProtKB-KW"/>
</dbReference>
<keyword evidence="7" id="KW-1185">Reference proteome</keyword>
<dbReference type="EMBL" id="ABWK02000009">
    <property type="protein sequence ID" value="EEX69788.1"/>
    <property type="molecule type" value="Genomic_DNA"/>
</dbReference>
<protein>
    <submittedName>
        <fullName evidence="6">Paired radical SAM protein 2</fullName>
    </submittedName>
</protein>
<dbReference type="Pfam" id="PF04055">
    <property type="entry name" value="Radical_SAM"/>
    <property type="match status" value="1"/>
</dbReference>
<dbReference type="STRING" id="500635.MITSMUL_03839"/>
<dbReference type="InterPro" id="IPR024032">
    <property type="entry name" value="rSAM_paired_HxsC"/>
</dbReference>
<evidence type="ECO:0000256" key="2">
    <source>
        <dbReference type="ARBA" id="ARBA00022723"/>
    </source>
</evidence>
<evidence type="ECO:0000256" key="1">
    <source>
        <dbReference type="ARBA" id="ARBA00022691"/>
    </source>
</evidence>